<accession>A0A8D0B4M8</accession>
<proteinExistence type="predicted"/>
<dbReference type="PANTHER" id="PTHR33589">
    <property type="entry name" value="OS11G0524900 PROTEIN"/>
    <property type="match status" value="1"/>
</dbReference>
<dbReference type="Ensembl" id="ENSSMRT00000002908.1">
    <property type="protein sequence ID" value="ENSSMRP00000002421.1"/>
    <property type="gene ID" value="ENSSMRG00000002088.1"/>
</dbReference>
<protein>
    <recommendedName>
        <fullName evidence="3">Jacalin-type lectin domain-containing protein</fullName>
    </recommendedName>
</protein>
<evidence type="ECO:0000256" key="2">
    <source>
        <dbReference type="ARBA" id="ARBA00022734"/>
    </source>
</evidence>
<keyword evidence="2" id="KW-0430">Lectin</keyword>
<keyword evidence="1" id="KW-0732">Signal</keyword>
<feature type="domain" description="Jacalin-type lectin" evidence="3">
    <location>
        <begin position="8"/>
        <end position="142"/>
    </location>
</feature>
<evidence type="ECO:0000313" key="5">
    <source>
        <dbReference type="Proteomes" id="UP000694421"/>
    </source>
</evidence>
<organism evidence="4 5">
    <name type="scientific">Salvator merianae</name>
    <name type="common">Argentine black and white tegu</name>
    <name type="synonym">Tupinambis merianae</name>
    <dbReference type="NCBI Taxonomy" id="96440"/>
    <lineage>
        <taxon>Eukaryota</taxon>
        <taxon>Metazoa</taxon>
        <taxon>Chordata</taxon>
        <taxon>Craniata</taxon>
        <taxon>Vertebrata</taxon>
        <taxon>Euteleostomi</taxon>
        <taxon>Lepidosauria</taxon>
        <taxon>Squamata</taxon>
        <taxon>Bifurcata</taxon>
        <taxon>Unidentata</taxon>
        <taxon>Episquamata</taxon>
        <taxon>Laterata</taxon>
        <taxon>Teiioidea</taxon>
        <taxon>Teiidae</taxon>
        <taxon>Salvator</taxon>
    </lineage>
</organism>
<dbReference type="OMA" id="ISIQVRY"/>
<dbReference type="SMART" id="SM00915">
    <property type="entry name" value="Jacalin"/>
    <property type="match status" value="1"/>
</dbReference>
<reference evidence="4" key="2">
    <citation type="submission" date="2025-09" db="UniProtKB">
        <authorList>
            <consortium name="Ensembl"/>
        </authorList>
    </citation>
    <scope>IDENTIFICATION</scope>
</reference>
<dbReference type="Proteomes" id="UP000694421">
    <property type="component" value="Unplaced"/>
</dbReference>
<dbReference type="InterPro" id="IPR001229">
    <property type="entry name" value="Jacalin-like_lectin_dom"/>
</dbReference>
<dbReference type="AlphaFoldDB" id="A0A8D0B4M8"/>
<dbReference type="InterPro" id="IPR036404">
    <property type="entry name" value="Jacalin-like_lectin_dom_sf"/>
</dbReference>
<evidence type="ECO:0000259" key="3">
    <source>
        <dbReference type="PROSITE" id="PS51752"/>
    </source>
</evidence>
<name>A0A8D0B4M8_SALMN</name>
<evidence type="ECO:0000256" key="1">
    <source>
        <dbReference type="ARBA" id="ARBA00022729"/>
    </source>
</evidence>
<dbReference type="PANTHER" id="PTHR33589:SF4">
    <property type="entry name" value="ZYMOGEN GRANULE MEMBRANE PROTEIN 16"/>
    <property type="match status" value="1"/>
</dbReference>
<reference evidence="4" key="1">
    <citation type="submission" date="2025-08" db="UniProtKB">
        <authorList>
            <consortium name="Ensembl"/>
        </authorList>
    </citation>
    <scope>IDENTIFICATION</scope>
</reference>
<dbReference type="GO" id="GO:0030246">
    <property type="term" value="F:carbohydrate binding"/>
    <property type="evidence" value="ECO:0007669"/>
    <property type="project" value="UniProtKB-KW"/>
</dbReference>
<evidence type="ECO:0000313" key="4">
    <source>
        <dbReference type="Ensembl" id="ENSSMRP00000002421.1"/>
    </source>
</evidence>
<dbReference type="Gene3D" id="2.100.10.30">
    <property type="entry name" value="Jacalin-like lectin domain"/>
    <property type="match status" value="1"/>
</dbReference>
<sequence>WLVLALLVPVWEGQSSNRGVVVHDEIGCISMAEKGTCGGMRFLHISIQVRYGDKWSDHVGGKSGKMEEFFLFPGESIIQVTGKSHIYVNKLVFITDRGRQFPFGTDSGISFNAVPLFQGTVLRFISGRAGVFIDAISFHWDYEPNYCVVH</sequence>
<dbReference type="SUPFAM" id="SSF51101">
    <property type="entry name" value="Mannose-binding lectins"/>
    <property type="match status" value="1"/>
</dbReference>
<dbReference type="InterPro" id="IPR052321">
    <property type="entry name" value="PolyBind_ProtTraffic"/>
</dbReference>
<dbReference type="PROSITE" id="PS51752">
    <property type="entry name" value="JACALIN_LECTIN"/>
    <property type="match status" value="1"/>
</dbReference>
<dbReference type="GeneTree" id="ENSGT00940000159195"/>
<dbReference type="Pfam" id="PF01419">
    <property type="entry name" value="Jacalin"/>
    <property type="match status" value="1"/>
</dbReference>
<keyword evidence="5" id="KW-1185">Reference proteome</keyword>